<gene>
    <name evidence="1" type="ordered locus">Deima_1561</name>
</gene>
<organism evidence="1 2">
    <name type="scientific">Deinococcus maricopensis (strain DSM 21211 / LMG 22137 / NRRL B-23946 / LB-34)</name>
    <dbReference type="NCBI Taxonomy" id="709986"/>
    <lineage>
        <taxon>Bacteria</taxon>
        <taxon>Thermotogati</taxon>
        <taxon>Deinococcota</taxon>
        <taxon>Deinococci</taxon>
        <taxon>Deinococcales</taxon>
        <taxon>Deinococcaceae</taxon>
        <taxon>Deinococcus</taxon>
    </lineage>
</organism>
<dbReference type="KEGG" id="dmr:Deima_1561"/>
<accession>E8U821</accession>
<evidence type="ECO:0000313" key="2">
    <source>
        <dbReference type="Proteomes" id="UP000008635"/>
    </source>
</evidence>
<evidence type="ECO:0000313" key="1">
    <source>
        <dbReference type="EMBL" id="ADV67210.1"/>
    </source>
</evidence>
<dbReference type="RefSeq" id="WP_013556715.1">
    <property type="nucleotide sequence ID" value="NC_014958.1"/>
</dbReference>
<keyword evidence="2" id="KW-1185">Reference proteome</keyword>
<reference evidence="1 2" key="1">
    <citation type="journal article" date="2011" name="Stand. Genomic Sci.">
        <title>Complete genome sequence of Deinococcus maricopensis type strain (LB-34).</title>
        <authorList>
            <person name="Pukall R."/>
            <person name="Zeytun A."/>
            <person name="Lucas S."/>
            <person name="Lapidus A."/>
            <person name="Hammon N."/>
            <person name="Deshpande S."/>
            <person name="Nolan M."/>
            <person name="Cheng J.F."/>
            <person name="Pitluck S."/>
            <person name="Liolios K."/>
            <person name="Pagani I."/>
            <person name="Mikhailova N."/>
            <person name="Ivanova N."/>
            <person name="Mavromatis K."/>
            <person name="Pati A."/>
            <person name="Tapia R."/>
            <person name="Han C."/>
            <person name="Goodwin L."/>
            <person name="Chen A."/>
            <person name="Palaniappan K."/>
            <person name="Land M."/>
            <person name="Hauser L."/>
            <person name="Chang Y.J."/>
            <person name="Jeffries C.D."/>
            <person name="Brambilla E.M."/>
            <person name="Rohde M."/>
            <person name="Goker M."/>
            <person name="Detter J.C."/>
            <person name="Woyke T."/>
            <person name="Bristow J."/>
            <person name="Eisen J.A."/>
            <person name="Markowitz V."/>
            <person name="Hugenholtz P."/>
            <person name="Kyrpides N.C."/>
            <person name="Klenk H.P."/>
        </authorList>
    </citation>
    <scope>NUCLEOTIDE SEQUENCE [LARGE SCALE GENOMIC DNA]</scope>
    <source>
        <strain evidence="2">DSM 21211 / LMG 22137 / NRRL B-23946 / LB-34</strain>
    </source>
</reference>
<name>E8U821_DEIML</name>
<dbReference type="STRING" id="709986.Deima_1561"/>
<proteinExistence type="predicted"/>
<sequence>MTSPLDAPIALVGYAADQARALRDLGLLAVAVPTAPLRDVLDAARTLRFAGALVAPAHEDDAFGAATPDAPARKVGRVDAVAFAGGAHGTHTFEDALVSAVEDSGYAVRGATALLVGDGAPLVSALGLARLGLRELLILAPDRPAAERAARTVPHGVRAHAVAHADPAAVAFAQRADLVVIAGTRAALPAGLLQPYHTLLDLGGTYAADAHAAGASSLPIGDLHARHLAARLTHATGQRFTPEALMDAARALQAT</sequence>
<evidence type="ECO:0008006" key="3">
    <source>
        <dbReference type="Google" id="ProtNLM"/>
    </source>
</evidence>
<dbReference type="HOGENOM" id="CLU_1072501_0_0_0"/>
<reference evidence="2" key="2">
    <citation type="submission" date="2011-01" db="EMBL/GenBank/DDBJ databases">
        <title>The complete genome of Deinococcus maricopensis DSM 21211.</title>
        <authorList>
            <consortium name="US DOE Joint Genome Institute (JGI-PGF)"/>
            <person name="Lucas S."/>
            <person name="Copeland A."/>
            <person name="Lapidus A."/>
            <person name="Goodwin L."/>
            <person name="Pitluck S."/>
            <person name="Kyrpides N."/>
            <person name="Mavromatis K."/>
            <person name="Pagani I."/>
            <person name="Ivanova N."/>
            <person name="Ovchinnikova G."/>
            <person name="Zeytun A."/>
            <person name="Detter J.C."/>
            <person name="Han C."/>
            <person name="Land M."/>
            <person name="Hauser L."/>
            <person name="Markowitz V."/>
            <person name="Cheng J.-F."/>
            <person name="Hugenholtz P."/>
            <person name="Woyke T."/>
            <person name="Wu D."/>
            <person name="Pukall R."/>
            <person name="Gehrich-Schroeter G."/>
            <person name="Brambilla E."/>
            <person name="Klenk H.-P."/>
            <person name="Eisen J.A."/>
        </authorList>
    </citation>
    <scope>NUCLEOTIDE SEQUENCE [LARGE SCALE GENOMIC DNA]</scope>
    <source>
        <strain evidence="2">DSM 21211 / LMG 22137 / NRRL B-23946 / LB-34</strain>
    </source>
</reference>
<dbReference type="EMBL" id="CP002454">
    <property type="protein sequence ID" value="ADV67210.1"/>
    <property type="molecule type" value="Genomic_DNA"/>
</dbReference>
<dbReference type="OrthoDB" id="67221at2"/>
<dbReference type="Proteomes" id="UP000008635">
    <property type="component" value="Chromosome"/>
</dbReference>
<protein>
    <recommendedName>
        <fullName evidence="3">Shikimate dehydrogenase</fullName>
    </recommendedName>
</protein>
<dbReference type="AlphaFoldDB" id="E8U821"/>